<comment type="caution">
    <text evidence="1">The sequence shown here is derived from an EMBL/GenBank/DDBJ whole genome shotgun (WGS) entry which is preliminary data.</text>
</comment>
<evidence type="ECO:0000313" key="2">
    <source>
        <dbReference type="Proteomes" id="UP000649179"/>
    </source>
</evidence>
<proteinExistence type="predicted"/>
<protein>
    <submittedName>
        <fullName evidence="1">Uncharacterized protein</fullName>
    </submittedName>
</protein>
<organism evidence="1 2">
    <name type="scientific">Marmoricola endophyticus</name>
    <dbReference type="NCBI Taxonomy" id="2040280"/>
    <lineage>
        <taxon>Bacteria</taxon>
        <taxon>Bacillati</taxon>
        <taxon>Actinomycetota</taxon>
        <taxon>Actinomycetes</taxon>
        <taxon>Propionibacteriales</taxon>
        <taxon>Nocardioidaceae</taxon>
        <taxon>Marmoricola</taxon>
    </lineage>
</organism>
<dbReference type="RefSeq" id="WP_188778977.1">
    <property type="nucleotide sequence ID" value="NZ_BMKQ01000001.1"/>
</dbReference>
<evidence type="ECO:0000313" key="1">
    <source>
        <dbReference type="EMBL" id="GGF40077.1"/>
    </source>
</evidence>
<sequence>MGLLSAPEVRPFPGADRVLAAHEPPQPDLMCGPFAVRTALAALVDTRALPSLADLAHAAGSRTWPEDLPDARPDGAPSVPAPFADDLPVAGSADRSGTDAADLVAAVVTVTNRDVSAVPAQGGTPEGLLGLLARLGDLGPVGVVANLWTGRVGHFVVLWGLTDEEVPRVAVADSYPEVGDEGLPPACRLVGLHELHDALADRGLLVLVRTSDSPVATELVGAAGLSSEIWHG</sequence>
<accession>A0A917BGN0</accession>
<reference evidence="1" key="2">
    <citation type="submission" date="2020-09" db="EMBL/GenBank/DDBJ databases">
        <authorList>
            <person name="Sun Q."/>
            <person name="Zhou Y."/>
        </authorList>
    </citation>
    <scope>NUCLEOTIDE SEQUENCE</scope>
    <source>
        <strain evidence="1">CGMCC 1.16067</strain>
    </source>
</reference>
<reference evidence="1" key="1">
    <citation type="journal article" date="2014" name="Int. J. Syst. Evol. Microbiol.">
        <title>Complete genome sequence of Corynebacterium casei LMG S-19264T (=DSM 44701T), isolated from a smear-ripened cheese.</title>
        <authorList>
            <consortium name="US DOE Joint Genome Institute (JGI-PGF)"/>
            <person name="Walter F."/>
            <person name="Albersmeier A."/>
            <person name="Kalinowski J."/>
            <person name="Ruckert C."/>
        </authorList>
    </citation>
    <scope>NUCLEOTIDE SEQUENCE</scope>
    <source>
        <strain evidence="1">CGMCC 1.16067</strain>
    </source>
</reference>
<dbReference type="InterPro" id="IPR049252">
    <property type="entry name" value="DUF6885"/>
</dbReference>
<dbReference type="Proteomes" id="UP000649179">
    <property type="component" value="Unassembled WGS sequence"/>
</dbReference>
<name>A0A917BGN0_9ACTN</name>
<dbReference type="EMBL" id="BMKQ01000001">
    <property type="protein sequence ID" value="GGF40077.1"/>
    <property type="molecule type" value="Genomic_DNA"/>
</dbReference>
<dbReference type="Pfam" id="PF21819">
    <property type="entry name" value="DUF6885"/>
    <property type="match status" value="1"/>
</dbReference>
<keyword evidence="2" id="KW-1185">Reference proteome</keyword>
<gene>
    <name evidence="1" type="ORF">GCM10011519_12180</name>
</gene>
<dbReference type="AlphaFoldDB" id="A0A917BGN0"/>